<name>A0A433YBU6_9BACL</name>
<dbReference type="InterPro" id="IPR034139">
    <property type="entry name" value="TOPRIM_OLD"/>
</dbReference>
<dbReference type="InterPro" id="IPR051396">
    <property type="entry name" value="Bact_Antivir_Def_Nuclease"/>
</dbReference>
<dbReference type="InterPro" id="IPR041685">
    <property type="entry name" value="AAA_GajA/Old/RecF-like"/>
</dbReference>
<reference evidence="3 4" key="1">
    <citation type="submission" date="2018-12" db="EMBL/GenBank/DDBJ databases">
        <authorList>
            <person name="Sun L."/>
            <person name="Chen Z."/>
        </authorList>
    </citation>
    <scope>NUCLEOTIDE SEQUENCE [LARGE SCALE GENOMIC DNA]</scope>
    <source>
        <strain evidence="3 4">DSM 15890</strain>
    </source>
</reference>
<dbReference type="AlphaFoldDB" id="A0A433YBU6"/>
<dbReference type="PANTHER" id="PTHR43581:SF4">
    <property type="entry name" value="ATP_GTP PHOSPHATASE"/>
    <property type="match status" value="1"/>
</dbReference>
<dbReference type="Gene3D" id="3.40.50.300">
    <property type="entry name" value="P-loop containing nucleotide triphosphate hydrolases"/>
    <property type="match status" value="1"/>
</dbReference>
<feature type="domain" description="OLD protein-like TOPRIM" evidence="2">
    <location>
        <begin position="392"/>
        <end position="461"/>
    </location>
</feature>
<keyword evidence="4" id="KW-1185">Reference proteome</keyword>
<evidence type="ECO:0000313" key="4">
    <source>
        <dbReference type="Proteomes" id="UP000279446"/>
    </source>
</evidence>
<feature type="domain" description="Endonuclease GajA/Old nuclease/RecF-like AAA" evidence="1">
    <location>
        <begin position="1"/>
        <end position="82"/>
    </location>
</feature>
<evidence type="ECO:0000313" key="3">
    <source>
        <dbReference type="EMBL" id="RUT47356.1"/>
    </source>
</evidence>
<sequence length="628" mass="72830">MFLSKMTIENFRGISLMSLSFNKDINILIGENGSYKSTIIDAIRLLYNLGEPLKEIIIRNEDFNTDLATGESKNTIAISYEFRGLTEEQKGALYEYLVIDPHEDYAHIKISFDKRKDKHPKFDYYTGAYPGQKASVNTFEIFQHYYLGALRDSTSDLLSVKRNMLGRVIKRNIETNNSEQEFKGIISRANSELLQRTEVSTTKSNINTNLTKIYSTLSPIGLHIEQSRLDFIVNVIKPYLPFKASLEADSGLNLFQNSLGYNNIIYIATVLSDMNDRVEKDSTIHHALLIEEPEAHLHPQLQLNLYNFLKEQICNDNCQLFITTHSPTLTSKSELEKLFITESNSFKCVGDCFVDRENEKLVQNKKTLNNDDIKSKRKMLERYIDVTKSQMFYAKSLFLVEGISEELLLFAFSKLENFRFEELDIEVIQTGTSFYPFLLLFNSTNPAKKINKRVSVITDDDRFTASKNSEYSFYKLIENNYSKLNELYDNIKEGEISTRIGNLNNYKNKQENIQIFVGFKTFEFELTISNVGRLKNDLQNNCLFQFIKELDNEKFEFIQAYIDLCDDVLTEEQQKKIALLVWKSLPGKSEFSQDFSEYLLNNIAYARLNFQVPSYIKMGFEHLKKETL</sequence>
<evidence type="ECO:0000259" key="1">
    <source>
        <dbReference type="Pfam" id="PF13175"/>
    </source>
</evidence>
<dbReference type="RefSeq" id="WP_127191232.1">
    <property type="nucleotide sequence ID" value="NZ_RZNY01000004.1"/>
</dbReference>
<organism evidence="3 4">
    <name type="scientific">Paenibacillus anaericanus</name>
    <dbReference type="NCBI Taxonomy" id="170367"/>
    <lineage>
        <taxon>Bacteria</taxon>
        <taxon>Bacillati</taxon>
        <taxon>Bacillota</taxon>
        <taxon>Bacilli</taxon>
        <taxon>Bacillales</taxon>
        <taxon>Paenibacillaceae</taxon>
        <taxon>Paenibacillus</taxon>
    </lineage>
</organism>
<protein>
    <submittedName>
        <fullName evidence="3">DUF2813 domain-containing protein</fullName>
    </submittedName>
</protein>
<accession>A0A433YBU6</accession>
<evidence type="ECO:0000259" key="2">
    <source>
        <dbReference type="Pfam" id="PF20469"/>
    </source>
</evidence>
<dbReference type="Proteomes" id="UP000279446">
    <property type="component" value="Unassembled WGS sequence"/>
</dbReference>
<feature type="domain" description="Endonuclease GajA/Old nuclease/RecF-like AAA" evidence="1">
    <location>
        <begin position="102"/>
        <end position="329"/>
    </location>
</feature>
<dbReference type="SUPFAM" id="SSF52540">
    <property type="entry name" value="P-loop containing nucleoside triphosphate hydrolases"/>
    <property type="match status" value="1"/>
</dbReference>
<dbReference type="EMBL" id="RZNY01000004">
    <property type="protein sequence ID" value="RUT47356.1"/>
    <property type="molecule type" value="Genomic_DNA"/>
</dbReference>
<dbReference type="InterPro" id="IPR027417">
    <property type="entry name" value="P-loop_NTPase"/>
</dbReference>
<dbReference type="CDD" id="cd01026">
    <property type="entry name" value="TOPRIM_OLD"/>
    <property type="match status" value="1"/>
</dbReference>
<dbReference type="Pfam" id="PF13175">
    <property type="entry name" value="AAA_15"/>
    <property type="match status" value="2"/>
</dbReference>
<dbReference type="OrthoDB" id="308933at2"/>
<dbReference type="PANTHER" id="PTHR43581">
    <property type="entry name" value="ATP/GTP PHOSPHATASE"/>
    <property type="match status" value="1"/>
</dbReference>
<comment type="caution">
    <text evidence="3">The sequence shown here is derived from an EMBL/GenBank/DDBJ whole genome shotgun (WGS) entry which is preliminary data.</text>
</comment>
<gene>
    <name evidence="3" type="ORF">EJP82_06485</name>
</gene>
<dbReference type="Pfam" id="PF20469">
    <property type="entry name" value="OLD-like_TOPRIM"/>
    <property type="match status" value="1"/>
</dbReference>
<proteinExistence type="predicted"/>